<keyword evidence="1" id="KW-0472">Membrane</keyword>
<dbReference type="RefSeq" id="WP_353529529.1">
    <property type="nucleotide sequence ID" value="NZ_JBBMEX010000001.1"/>
</dbReference>
<evidence type="ECO:0000313" key="3">
    <source>
        <dbReference type="Proteomes" id="UP001454489"/>
    </source>
</evidence>
<dbReference type="Proteomes" id="UP001454489">
    <property type="component" value="Unassembled WGS sequence"/>
</dbReference>
<dbReference type="EMBL" id="JBBMEX010000001">
    <property type="protein sequence ID" value="MEQ2556574.1"/>
    <property type="molecule type" value="Genomic_DNA"/>
</dbReference>
<keyword evidence="1" id="KW-1133">Transmembrane helix</keyword>
<keyword evidence="1" id="KW-0812">Transmembrane</keyword>
<reference evidence="2 3" key="1">
    <citation type="submission" date="2024-03" db="EMBL/GenBank/DDBJ databases">
        <title>Human intestinal bacterial collection.</title>
        <authorList>
            <person name="Pauvert C."/>
            <person name="Hitch T.C.A."/>
            <person name="Clavel T."/>
        </authorList>
    </citation>
    <scope>NUCLEOTIDE SEQUENCE [LARGE SCALE GENOMIC DNA]</scope>
    <source>
        <strain evidence="2 3">CLA-AA-H185</strain>
    </source>
</reference>
<keyword evidence="3" id="KW-1185">Reference proteome</keyword>
<organism evidence="2 3">
    <name type="scientific">Maccoyibacter intestinihominis</name>
    <dbReference type="NCBI Taxonomy" id="3133499"/>
    <lineage>
        <taxon>Bacteria</taxon>
        <taxon>Bacillati</taxon>
        <taxon>Bacillota</taxon>
        <taxon>Clostridia</taxon>
        <taxon>Lachnospirales</taxon>
        <taxon>Lachnospiraceae</taxon>
        <taxon>Maccoyibacter</taxon>
    </lineage>
</organism>
<feature type="transmembrane region" description="Helical" evidence="1">
    <location>
        <begin position="7"/>
        <end position="30"/>
    </location>
</feature>
<sequence>MKKVKQVLAILLILILIGLYVSTLVFAIIGSERAMVWLKISIYATIVLPVLLWAYGFIYKMIKDDHEKKGEE</sequence>
<name>A0ABV1HA35_9FIRM</name>
<evidence type="ECO:0000256" key="1">
    <source>
        <dbReference type="SAM" id="Phobius"/>
    </source>
</evidence>
<accession>A0ABV1HA35</accession>
<protein>
    <submittedName>
        <fullName evidence="2">Uncharacterized protein</fullName>
    </submittedName>
</protein>
<comment type="caution">
    <text evidence="2">The sequence shown here is derived from an EMBL/GenBank/DDBJ whole genome shotgun (WGS) entry which is preliminary data.</text>
</comment>
<evidence type="ECO:0000313" key="2">
    <source>
        <dbReference type="EMBL" id="MEQ2556574.1"/>
    </source>
</evidence>
<feature type="transmembrane region" description="Helical" evidence="1">
    <location>
        <begin position="36"/>
        <end position="59"/>
    </location>
</feature>
<proteinExistence type="predicted"/>
<gene>
    <name evidence="2" type="ORF">WMO43_01590</name>
</gene>